<dbReference type="PRINTS" id="PR01021">
    <property type="entry name" value="OMPADOMAIN"/>
</dbReference>
<dbReference type="Pfam" id="PF00691">
    <property type="entry name" value="OmpA"/>
    <property type="match status" value="1"/>
</dbReference>
<keyword evidence="5" id="KW-0175">Coiled coil</keyword>
<dbReference type="SUPFAM" id="SSF103088">
    <property type="entry name" value="OmpA-like"/>
    <property type="match status" value="1"/>
</dbReference>
<organism evidence="8 9">
    <name type="scientific">Oceanivirga miroungae</name>
    <dbReference type="NCBI Taxonomy" id="1130046"/>
    <lineage>
        <taxon>Bacteria</taxon>
        <taxon>Fusobacteriati</taxon>
        <taxon>Fusobacteriota</taxon>
        <taxon>Fusobacteriia</taxon>
        <taxon>Fusobacteriales</taxon>
        <taxon>Leptotrichiaceae</taxon>
        <taxon>Oceanivirga</taxon>
    </lineage>
</organism>
<evidence type="ECO:0000313" key="9">
    <source>
        <dbReference type="Proteomes" id="UP000419017"/>
    </source>
</evidence>
<sequence>MKKKITLLALAFASLNVFALEANVKVGYDFLRNHNKSGQFNFADNKVVKNEQGIPTSIEGTRDGRGFKIGAEVFPYTNKKVDLGFGIEYNFGEKSLAMENSFKASLEHSGDKFNFDLTEKKYIIPVYAVSHFDIYKKNDATVYLVNRFGGAAYKRQFHTVASMELPDGIGEEAKQRSEKIIKKANKKIEEIEKNAKFMAGLYYAAGLGFEYKNFIGELLYDGAFIPKEEEDNQKLQHKFGISLGYKFDKLFKKAPMVKEEVVAPVVEEVVAPVVEEVVAPVVEEVVAPVVEEVVVPVEVVTPAEDEIVVEKVEEVVTPEVNEVSGTYNVFGYNVDSVKPINKEIASIKNLVAEVNRFNSGKLEVIGHADSTGSMQYNQKLSEKRAMAVANLLKEYGLNKGIEVSTKGEGETNPIDTNETKEGRYRNRRVLLNFTHLK</sequence>
<protein>
    <submittedName>
        <fullName evidence="8">Outer membrane fibronectin-binding protein</fullName>
    </submittedName>
</protein>
<dbReference type="PANTHER" id="PTHR30329">
    <property type="entry name" value="STATOR ELEMENT OF FLAGELLAR MOTOR COMPLEX"/>
    <property type="match status" value="1"/>
</dbReference>
<dbReference type="Proteomes" id="UP000419017">
    <property type="component" value="Unassembled WGS sequence"/>
</dbReference>
<feature type="signal peptide" evidence="6">
    <location>
        <begin position="1"/>
        <end position="19"/>
    </location>
</feature>
<dbReference type="RefSeq" id="WP_197271460.1">
    <property type="nucleotide sequence ID" value="NZ_CABWIB010000001.1"/>
</dbReference>
<gene>
    <name evidence="8" type="ORF">OMES3154_00327</name>
</gene>
<dbReference type="InterPro" id="IPR006664">
    <property type="entry name" value="OMP_bac"/>
</dbReference>
<dbReference type="Gene3D" id="3.30.1330.60">
    <property type="entry name" value="OmpA-like domain"/>
    <property type="match status" value="1"/>
</dbReference>
<dbReference type="PROSITE" id="PS51123">
    <property type="entry name" value="OMPA_2"/>
    <property type="match status" value="1"/>
</dbReference>
<reference evidence="8 9" key="1">
    <citation type="submission" date="2019-10" db="EMBL/GenBank/DDBJ databases">
        <authorList>
            <person name="Blom J."/>
        </authorList>
    </citation>
    <scope>NUCLEOTIDE SEQUENCE [LARGE SCALE GENOMIC DNA]</scope>
    <source>
        <strain evidence="8 9">ES3154-GLU</strain>
    </source>
</reference>
<evidence type="ECO:0000256" key="2">
    <source>
        <dbReference type="ARBA" id="ARBA00023136"/>
    </source>
</evidence>
<dbReference type="CDD" id="cd07185">
    <property type="entry name" value="OmpA_C-like"/>
    <property type="match status" value="1"/>
</dbReference>
<keyword evidence="9" id="KW-1185">Reference proteome</keyword>
<evidence type="ECO:0000256" key="3">
    <source>
        <dbReference type="ARBA" id="ARBA00023237"/>
    </source>
</evidence>
<name>A0A6I8MC70_9FUSO</name>
<evidence type="ECO:0000256" key="1">
    <source>
        <dbReference type="ARBA" id="ARBA00004442"/>
    </source>
</evidence>
<feature type="chain" id="PRO_5026168281" evidence="6">
    <location>
        <begin position="20"/>
        <end position="437"/>
    </location>
</feature>
<evidence type="ECO:0000256" key="5">
    <source>
        <dbReference type="SAM" id="Coils"/>
    </source>
</evidence>
<keyword evidence="2 4" id="KW-0472">Membrane</keyword>
<dbReference type="InterPro" id="IPR006665">
    <property type="entry name" value="OmpA-like"/>
</dbReference>
<evidence type="ECO:0000256" key="4">
    <source>
        <dbReference type="PROSITE-ProRule" id="PRU00473"/>
    </source>
</evidence>
<evidence type="ECO:0000256" key="6">
    <source>
        <dbReference type="SAM" id="SignalP"/>
    </source>
</evidence>
<dbReference type="InterPro" id="IPR036737">
    <property type="entry name" value="OmpA-like_sf"/>
</dbReference>
<accession>A0A6I8MC70</accession>
<evidence type="ECO:0000259" key="7">
    <source>
        <dbReference type="PROSITE" id="PS51123"/>
    </source>
</evidence>
<keyword evidence="3" id="KW-0998">Cell outer membrane</keyword>
<keyword evidence="6" id="KW-0732">Signal</keyword>
<dbReference type="AlphaFoldDB" id="A0A6I8MC70"/>
<evidence type="ECO:0000313" key="8">
    <source>
        <dbReference type="EMBL" id="VWL85051.1"/>
    </source>
</evidence>
<comment type="subcellular location">
    <subcellularLocation>
        <location evidence="1">Cell outer membrane</location>
    </subcellularLocation>
</comment>
<dbReference type="GO" id="GO:0009279">
    <property type="term" value="C:cell outer membrane"/>
    <property type="evidence" value="ECO:0007669"/>
    <property type="project" value="UniProtKB-SubCell"/>
</dbReference>
<dbReference type="InterPro" id="IPR050330">
    <property type="entry name" value="Bact_OuterMem_StrucFunc"/>
</dbReference>
<dbReference type="PANTHER" id="PTHR30329:SF21">
    <property type="entry name" value="LIPOPROTEIN YIAD-RELATED"/>
    <property type="match status" value="1"/>
</dbReference>
<proteinExistence type="predicted"/>
<feature type="domain" description="OmpA-like" evidence="7">
    <location>
        <begin position="319"/>
        <end position="437"/>
    </location>
</feature>
<feature type="coiled-coil region" evidence="5">
    <location>
        <begin position="174"/>
        <end position="201"/>
    </location>
</feature>
<dbReference type="EMBL" id="CABWIB010000001">
    <property type="protein sequence ID" value="VWL85051.1"/>
    <property type="molecule type" value="Genomic_DNA"/>
</dbReference>